<accession>A0A9D9DIH5</accession>
<dbReference type="Pfam" id="PF21984">
    <property type="entry name" value="DnaD_N"/>
    <property type="match status" value="1"/>
</dbReference>
<comment type="similarity">
    <text evidence="1">Belongs to the DnaB/DnaD family.</text>
</comment>
<dbReference type="Proteomes" id="UP000823613">
    <property type="component" value="Unassembled WGS sequence"/>
</dbReference>
<dbReference type="Gene3D" id="1.10.10.10">
    <property type="entry name" value="Winged helix-like DNA-binding domain superfamily/Winged helix DNA-binding domain"/>
    <property type="match status" value="1"/>
</dbReference>
<dbReference type="NCBIfam" id="TIGR01446">
    <property type="entry name" value="DnaD_dom"/>
    <property type="match status" value="1"/>
</dbReference>
<organism evidence="4 5">
    <name type="scientific">Candidatus Onthovivens merdipullorum</name>
    <dbReference type="NCBI Taxonomy" id="2840889"/>
    <lineage>
        <taxon>Bacteria</taxon>
        <taxon>Bacillati</taxon>
        <taxon>Bacillota</taxon>
        <taxon>Bacilli</taxon>
        <taxon>Bacillales</taxon>
        <taxon>Candidatus Onthovivens</taxon>
    </lineage>
</organism>
<evidence type="ECO:0000259" key="2">
    <source>
        <dbReference type="Pfam" id="PF07261"/>
    </source>
</evidence>
<dbReference type="InterPro" id="IPR036388">
    <property type="entry name" value="WH-like_DNA-bd_sf"/>
</dbReference>
<gene>
    <name evidence="4" type="ORF">IAC58_02315</name>
</gene>
<feature type="domain" description="DnaD N-terminal" evidence="3">
    <location>
        <begin position="14"/>
        <end position="102"/>
    </location>
</feature>
<reference evidence="4" key="1">
    <citation type="submission" date="2020-10" db="EMBL/GenBank/DDBJ databases">
        <authorList>
            <person name="Gilroy R."/>
        </authorList>
    </citation>
    <scope>NUCLEOTIDE SEQUENCE</scope>
    <source>
        <strain evidence="4">11159</strain>
    </source>
</reference>
<dbReference type="SUPFAM" id="SSF158499">
    <property type="entry name" value="DnaD domain-like"/>
    <property type="match status" value="1"/>
</dbReference>
<dbReference type="Gene3D" id="1.10.10.630">
    <property type="entry name" value="DnaD domain-like"/>
    <property type="match status" value="1"/>
</dbReference>
<sequence>MKFERANALNFYYLLLEYYKELNLTENEVIVILMISHLIEQGNEFVTNDLLALKMNLSINEIDVSLSSLFTKGYVEFLTDGEKVYTSIDKIKKITYKMFEKSLFTDEENKENEELERIREKVYERFMKEFNRSLSPIEIDRIENWINDKVDENIIIDSLLEAKKRKKLSINYIDKIIISKLKSEDREGNDIK</sequence>
<evidence type="ECO:0000313" key="5">
    <source>
        <dbReference type="Proteomes" id="UP000823613"/>
    </source>
</evidence>
<proteinExistence type="inferred from homology"/>
<dbReference type="Pfam" id="PF07261">
    <property type="entry name" value="DnaB_2"/>
    <property type="match status" value="1"/>
</dbReference>
<dbReference type="InterPro" id="IPR053843">
    <property type="entry name" value="DnaD_N"/>
</dbReference>
<evidence type="ECO:0000313" key="4">
    <source>
        <dbReference type="EMBL" id="MBO8427378.1"/>
    </source>
</evidence>
<protein>
    <submittedName>
        <fullName evidence="4">DnaD domain protein</fullName>
    </submittedName>
</protein>
<dbReference type="EMBL" id="JADIMY010000049">
    <property type="protein sequence ID" value="MBO8427378.1"/>
    <property type="molecule type" value="Genomic_DNA"/>
</dbReference>
<dbReference type="InterPro" id="IPR034829">
    <property type="entry name" value="DnaD-like_sf"/>
</dbReference>
<comment type="caution">
    <text evidence="4">The sequence shown here is derived from an EMBL/GenBank/DDBJ whole genome shotgun (WGS) entry which is preliminary data.</text>
</comment>
<feature type="domain" description="DnaB/C C-terminal" evidence="2">
    <location>
        <begin position="124"/>
        <end position="179"/>
    </location>
</feature>
<evidence type="ECO:0000259" key="3">
    <source>
        <dbReference type="Pfam" id="PF21984"/>
    </source>
</evidence>
<reference evidence="4" key="2">
    <citation type="journal article" date="2021" name="PeerJ">
        <title>Extensive microbial diversity within the chicken gut microbiome revealed by metagenomics and culture.</title>
        <authorList>
            <person name="Gilroy R."/>
            <person name="Ravi A."/>
            <person name="Getino M."/>
            <person name="Pursley I."/>
            <person name="Horton D.L."/>
            <person name="Alikhan N.F."/>
            <person name="Baker D."/>
            <person name="Gharbi K."/>
            <person name="Hall N."/>
            <person name="Watson M."/>
            <person name="Adriaenssens E.M."/>
            <person name="Foster-Nyarko E."/>
            <person name="Jarju S."/>
            <person name="Secka A."/>
            <person name="Antonio M."/>
            <person name="Oren A."/>
            <person name="Chaudhuri R.R."/>
            <person name="La Ragione R."/>
            <person name="Hildebrand F."/>
            <person name="Pallen M.J."/>
        </authorList>
    </citation>
    <scope>NUCLEOTIDE SEQUENCE</scope>
    <source>
        <strain evidence="4">11159</strain>
    </source>
</reference>
<dbReference type="InterPro" id="IPR006343">
    <property type="entry name" value="DnaB/C_C"/>
</dbReference>
<dbReference type="AlphaFoldDB" id="A0A9D9DIH5"/>
<name>A0A9D9DIH5_9BACL</name>
<evidence type="ECO:0000256" key="1">
    <source>
        <dbReference type="ARBA" id="ARBA00093462"/>
    </source>
</evidence>